<dbReference type="SUPFAM" id="SSF47413">
    <property type="entry name" value="lambda repressor-like DNA-binding domains"/>
    <property type="match status" value="1"/>
</dbReference>
<dbReference type="Proteomes" id="UP000664218">
    <property type="component" value="Unassembled WGS sequence"/>
</dbReference>
<evidence type="ECO:0000313" key="5">
    <source>
        <dbReference type="EMBL" id="MBO1265108.1"/>
    </source>
</evidence>
<dbReference type="Gene3D" id="3.40.50.2300">
    <property type="match status" value="2"/>
</dbReference>
<keyword evidence="2 5" id="KW-0238">DNA-binding</keyword>
<reference evidence="5" key="1">
    <citation type="submission" date="2021-03" db="EMBL/GenBank/DDBJ databases">
        <title>Proteiniclasticum marinus sp. nov., isolated from tidal flat sediment.</title>
        <authorList>
            <person name="Namirimu T."/>
            <person name="Yang J.-A."/>
            <person name="Yang S.-H."/>
            <person name="Kim Y.-J."/>
            <person name="Kwon K.K."/>
        </authorList>
    </citation>
    <scope>NUCLEOTIDE SEQUENCE</scope>
    <source>
        <strain evidence="5">SCR006</strain>
    </source>
</reference>
<keyword evidence="6" id="KW-1185">Reference proteome</keyword>
<dbReference type="Pfam" id="PF00532">
    <property type="entry name" value="Peripla_BP_1"/>
    <property type="match status" value="1"/>
</dbReference>
<comment type="caution">
    <text evidence="5">The sequence shown here is derived from an EMBL/GenBank/DDBJ whole genome shotgun (WGS) entry which is preliminary data.</text>
</comment>
<evidence type="ECO:0000256" key="1">
    <source>
        <dbReference type="ARBA" id="ARBA00023015"/>
    </source>
</evidence>
<evidence type="ECO:0000256" key="2">
    <source>
        <dbReference type="ARBA" id="ARBA00023125"/>
    </source>
</evidence>
<dbReference type="Pfam" id="PF00356">
    <property type="entry name" value="LacI"/>
    <property type="match status" value="1"/>
</dbReference>
<dbReference type="PANTHER" id="PTHR30146:SF109">
    <property type="entry name" value="HTH-TYPE TRANSCRIPTIONAL REGULATOR GALS"/>
    <property type="match status" value="1"/>
</dbReference>
<dbReference type="SMART" id="SM00354">
    <property type="entry name" value="HTH_LACI"/>
    <property type="match status" value="1"/>
</dbReference>
<evidence type="ECO:0000259" key="4">
    <source>
        <dbReference type="PROSITE" id="PS50932"/>
    </source>
</evidence>
<accession>A0A939KJF4</accession>
<proteinExistence type="predicted"/>
<dbReference type="GO" id="GO:0000976">
    <property type="term" value="F:transcription cis-regulatory region binding"/>
    <property type="evidence" value="ECO:0007669"/>
    <property type="project" value="TreeGrafter"/>
</dbReference>
<dbReference type="PROSITE" id="PS50932">
    <property type="entry name" value="HTH_LACI_2"/>
    <property type="match status" value="1"/>
</dbReference>
<organism evidence="5 6">
    <name type="scientific">Proteiniclasticum aestuarii</name>
    <dbReference type="NCBI Taxonomy" id="2817862"/>
    <lineage>
        <taxon>Bacteria</taxon>
        <taxon>Bacillati</taxon>
        <taxon>Bacillota</taxon>
        <taxon>Clostridia</taxon>
        <taxon>Eubacteriales</taxon>
        <taxon>Clostridiaceae</taxon>
        <taxon>Proteiniclasticum</taxon>
    </lineage>
</organism>
<dbReference type="EMBL" id="JAFNJU010000006">
    <property type="protein sequence ID" value="MBO1265108.1"/>
    <property type="molecule type" value="Genomic_DNA"/>
</dbReference>
<dbReference type="InterPro" id="IPR000843">
    <property type="entry name" value="HTH_LacI"/>
</dbReference>
<keyword evidence="1" id="KW-0805">Transcription regulation</keyword>
<sequence length="336" mass="37851">MKITMKDIAEEAKVSIATVSHVLNNKPGRVSDAMREKIKKIAREKKYVTNHTARQLATNKSNTIGIIVPDLENYFFASMVSRLQAKMRERGYFVLVVTSNDEIRNDLEGIRLLVSRGIDLLAISVSNAAQNHPEEYLSMLEDLSVPAIMIDRIIKEFKGSKIRFDDFSGMNKLTEYVIDNHHRKIAFLNGDMNMARTAGRIQGFLASMEAHGCAVDQKDIYDGDYSFESGYALFDAIYDQHTYTAIIAANDMMAYGLMNRAIERGLTLPDDISISGYDNVIFSEMLNPSLTTVNQDMNSLMDEVLRVIDLSLKDPHYSENIIIDTQLIKRNSVGSI</sequence>
<dbReference type="RefSeq" id="WP_207599634.1">
    <property type="nucleotide sequence ID" value="NZ_JAFNJU010000006.1"/>
</dbReference>
<dbReference type="Gene3D" id="1.10.260.40">
    <property type="entry name" value="lambda repressor-like DNA-binding domains"/>
    <property type="match status" value="1"/>
</dbReference>
<dbReference type="InterPro" id="IPR001761">
    <property type="entry name" value="Peripla_BP/Lac1_sug-bd_dom"/>
</dbReference>
<dbReference type="PANTHER" id="PTHR30146">
    <property type="entry name" value="LACI-RELATED TRANSCRIPTIONAL REPRESSOR"/>
    <property type="match status" value="1"/>
</dbReference>
<dbReference type="SUPFAM" id="SSF53822">
    <property type="entry name" value="Periplasmic binding protein-like I"/>
    <property type="match status" value="1"/>
</dbReference>
<gene>
    <name evidence="5" type="ORF">J3A84_08730</name>
</gene>
<name>A0A939KJF4_9CLOT</name>
<feature type="domain" description="HTH lacI-type" evidence="4">
    <location>
        <begin position="3"/>
        <end position="58"/>
    </location>
</feature>
<dbReference type="InterPro" id="IPR010982">
    <property type="entry name" value="Lambda_DNA-bd_dom_sf"/>
</dbReference>
<keyword evidence="3" id="KW-0804">Transcription</keyword>
<dbReference type="CDD" id="cd01392">
    <property type="entry name" value="HTH_LacI"/>
    <property type="match status" value="1"/>
</dbReference>
<dbReference type="PROSITE" id="PS00356">
    <property type="entry name" value="HTH_LACI_1"/>
    <property type="match status" value="1"/>
</dbReference>
<evidence type="ECO:0000256" key="3">
    <source>
        <dbReference type="ARBA" id="ARBA00023163"/>
    </source>
</evidence>
<protein>
    <submittedName>
        <fullName evidence="5">LacI family DNA-binding transcriptional regulator</fullName>
    </submittedName>
</protein>
<dbReference type="CDD" id="cd06267">
    <property type="entry name" value="PBP1_LacI_sugar_binding-like"/>
    <property type="match status" value="1"/>
</dbReference>
<evidence type="ECO:0000313" key="6">
    <source>
        <dbReference type="Proteomes" id="UP000664218"/>
    </source>
</evidence>
<dbReference type="GO" id="GO:0003700">
    <property type="term" value="F:DNA-binding transcription factor activity"/>
    <property type="evidence" value="ECO:0007669"/>
    <property type="project" value="TreeGrafter"/>
</dbReference>
<dbReference type="AlphaFoldDB" id="A0A939KJF4"/>
<dbReference type="InterPro" id="IPR028082">
    <property type="entry name" value="Peripla_BP_I"/>
</dbReference>